<protein>
    <submittedName>
        <fullName evidence="1">Uncharacterized protein</fullName>
    </submittedName>
</protein>
<gene>
    <name evidence="1" type="ORF">STHERMO_1711</name>
</gene>
<dbReference type="EMBL" id="LR822027">
    <property type="protein sequence ID" value="CAD0152992.1"/>
    <property type="molecule type" value="Genomic_DNA"/>
</dbReference>
<organism evidence="1 2">
    <name type="scientific">Streptococcus thermophilus</name>
    <dbReference type="NCBI Taxonomy" id="1308"/>
    <lineage>
        <taxon>Bacteria</taxon>
        <taxon>Bacillati</taxon>
        <taxon>Bacillota</taxon>
        <taxon>Bacilli</taxon>
        <taxon>Lactobacillales</taxon>
        <taxon>Streptococcaceae</taxon>
        <taxon>Streptococcus</taxon>
    </lineage>
</organism>
<dbReference type="Proteomes" id="UP000509791">
    <property type="component" value="Chromosome"/>
</dbReference>
<name>A0A8D6XTV3_STRTR</name>
<reference evidence="1 2" key="1">
    <citation type="submission" date="2020-06" db="EMBL/GenBank/DDBJ databases">
        <authorList>
            <person name="Chuat V."/>
        </authorList>
    </citation>
    <scope>NUCLEOTIDE SEQUENCE [LARGE SCALE GENOMIC DNA]</scope>
    <source>
        <strain evidence="1">STH_CIRM_998</strain>
    </source>
</reference>
<dbReference type="AlphaFoldDB" id="A0A8D6XTV3"/>
<proteinExistence type="predicted"/>
<sequence>MSSSLSFSISNYMLTRLTIKHCTLFITSLKTQGFVASVIASTAF</sequence>
<evidence type="ECO:0000313" key="1">
    <source>
        <dbReference type="EMBL" id="CAD0152992.1"/>
    </source>
</evidence>
<evidence type="ECO:0000313" key="2">
    <source>
        <dbReference type="Proteomes" id="UP000509791"/>
    </source>
</evidence>
<accession>A0A8D6XTV3</accession>